<dbReference type="Proteomes" id="UP001635816">
    <property type="component" value="Unassembled WGS sequence"/>
</dbReference>
<protein>
    <submittedName>
        <fullName evidence="1">Uncharacterized protein</fullName>
    </submittedName>
</protein>
<proteinExistence type="predicted"/>
<name>A0ABW9LN66_9MYCO</name>
<organism evidence="1 2">
    <name type="scientific">Mycolicibacterium nivoides</name>
    <dbReference type="NCBI Taxonomy" id="2487344"/>
    <lineage>
        <taxon>Bacteria</taxon>
        <taxon>Bacillati</taxon>
        <taxon>Actinomycetota</taxon>
        <taxon>Actinomycetes</taxon>
        <taxon>Mycobacteriales</taxon>
        <taxon>Mycobacteriaceae</taxon>
        <taxon>Mycolicibacterium</taxon>
    </lineage>
</organism>
<evidence type="ECO:0000313" key="1">
    <source>
        <dbReference type="EMBL" id="MFN6548443.1"/>
    </source>
</evidence>
<sequence length="56" mass="6087">MSLFGDAVSAAADGTSYKVSPTKRGFDVELDIVNAHWWERRGRCRFTGVEGVVPSG</sequence>
<dbReference type="EMBL" id="JBKBDD010000024">
    <property type="protein sequence ID" value="MFN6548443.1"/>
    <property type="molecule type" value="Genomic_DNA"/>
</dbReference>
<comment type="caution">
    <text evidence="1">The sequence shown here is derived from an EMBL/GenBank/DDBJ whole genome shotgun (WGS) entry which is preliminary data.</text>
</comment>
<reference evidence="1 2" key="1">
    <citation type="submission" date="2024-12" db="EMBL/GenBank/DDBJ databases">
        <title>The coexistence of Mycolicibacterium septicum and Mycolicibacterium nivoides in clinical samples.</title>
        <authorList>
            <person name="Wang C."/>
            <person name="Feng Y."/>
            <person name="Zong Z."/>
        </authorList>
    </citation>
    <scope>NUCLEOTIDE SEQUENCE [LARGE SCALE GENOMIC DNA]</scope>
    <source>
        <strain evidence="1 2">120309</strain>
    </source>
</reference>
<accession>A0ABW9LN66</accession>
<keyword evidence="2" id="KW-1185">Reference proteome</keyword>
<gene>
    <name evidence="1" type="ORF">ACK4CT_35300</name>
</gene>
<dbReference type="RefSeq" id="WP_225503318.1">
    <property type="nucleotide sequence ID" value="NZ_JBKBDD010000024.1"/>
</dbReference>
<evidence type="ECO:0000313" key="2">
    <source>
        <dbReference type="Proteomes" id="UP001635816"/>
    </source>
</evidence>